<keyword evidence="5 12" id="KW-0819">tRNA processing</keyword>
<comment type="catalytic activity">
    <reaction evidence="10 12">
        <text>cytidine(4) in tRNA(Gly)(GCC) + S-adenosyl-L-methionine = 2'-O-methylcytidine(4) in tRNA(Gly)(GCC) + S-adenosyl-L-homocysteine + H(+)</text>
        <dbReference type="Rhea" id="RHEA:43192"/>
        <dbReference type="Rhea" id="RHEA-COMP:10399"/>
        <dbReference type="Rhea" id="RHEA-COMP:10400"/>
        <dbReference type="ChEBI" id="CHEBI:15378"/>
        <dbReference type="ChEBI" id="CHEBI:57856"/>
        <dbReference type="ChEBI" id="CHEBI:59789"/>
        <dbReference type="ChEBI" id="CHEBI:74495"/>
        <dbReference type="ChEBI" id="CHEBI:82748"/>
        <dbReference type="EC" id="2.1.1.225"/>
    </reaction>
</comment>
<evidence type="ECO:0000256" key="13">
    <source>
        <dbReference type="SAM" id="MobiDB-lite"/>
    </source>
</evidence>
<dbReference type="PANTHER" id="PTHR12998:SF0">
    <property type="entry name" value="TRNA:M(4)X MODIFICATION ENZYME TRM13 HOMOLOG"/>
    <property type="match status" value="1"/>
</dbReference>
<comment type="catalytic activity">
    <reaction evidence="11 12">
        <text>adenosine(4) in tRNA(His) + S-adenosyl-L-methionine = 2'-O-methyladenosine(4) in tRNA(His) + S-adenosyl-L-homocysteine + H(+)</text>
        <dbReference type="Rhea" id="RHEA:43196"/>
        <dbReference type="Rhea" id="RHEA-COMP:10401"/>
        <dbReference type="Rhea" id="RHEA-COMP:10402"/>
        <dbReference type="ChEBI" id="CHEBI:15378"/>
        <dbReference type="ChEBI" id="CHEBI:57856"/>
        <dbReference type="ChEBI" id="CHEBI:59789"/>
        <dbReference type="ChEBI" id="CHEBI:74411"/>
        <dbReference type="ChEBI" id="CHEBI:74477"/>
        <dbReference type="EC" id="2.1.1.225"/>
    </reaction>
</comment>
<dbReference type="InterPro" id="IPR007871">
    <property type="entry name" value="Methyltransferase_TRM13"/>
</dbReference>
<keyword evidence="7 12" id="KW-0863">Zinc-finger</keyword>
<proteinExistence type="inferred from homology"/>
<evidence type="ECO:0000256" key="7">
    <source>
        <dbReference type="ARBA" id="ARBA00022771"/>
    </source>
</evidence>
<evidence type="ECO:0000256" key="6">
    <source>
        <dbReference type="ARBA" id="ARBA00022723"/>
    </source>
</evidence>
<dbReference type="EC" id="2.1.1.225" evidence="12"/>
<dbReference type="GO" id="GO:0008270">
    <property type="term" value="F:zinc ion binding"/>
    <property type="evidence" value="ECO:0007669"/>
    <property type="project" value="UniProtKB-KW"/>
</dbReference>
<keyword evidence="2 12" id="KW-0489">Methyltransferase</keyword>
<keyword evidence="6 12" id="KW-0479">Metal-binding</keyword>
<organism evidence="15 16">
    <name type="scientific">Musa troglodytarum</name>
    <name type="common">fe'i banana</name>
    <dbReference type="NCBI Taxonomy" id="320322"/>
    <lineage>
        <taxon>Eukaryota</taxon>
        <taxon>Viridiplantae</taxon>
        <taxon>Streptophyta</taxon>
        <taxon>Embryophyta</taxon>
        <taxon>Tracheophyta</taxon>
        <taxon>Spermatophyta</taxon>
        <taxon>Magnoliopsida</taxon>
        <taxon>Liliopsida</taxon>
        <taxon>Zingiberales</taxon>
        <taxon>Musaceae</taxon>
        <taxon>Musa</taxon>
    </lineage>
</organism>
<evidence type="ECO:0000256" key="2">
    <source>
        <dbReference type="ARBA" id="ARBA00022603"/>
    </source>
</evidence>
<keyword evidence="4 12" id="KW-0949">S-adenosyl-L-methionine</keyword>
<dbReference type="Pfam" id="PF05253">
    <property type="entry name" value="zf-U11-48K"/>
    <property type="match status" value="1"/>
</dbReference>
<accession>A0A9E7K2T0</accession>
<feature type="region of interest" description="Disordered" evidence="13">
    <location>
        <begin position="1"/>
        <end position="34"/>
    </location>
</feature>
<feature type="domain" description="CHHC U11-48K-type" evidence="14">
    <location>
        <begin position="58"/>
        <end position="85"/>
    </location>
</feature>
<evidence type="ECO:0000313" key="15">
    <source>
        <dbReference type="EMBL" id="URE02479.1"/>
    </source>
</evidence>
<evidence type="ECO:0000256" key="1">
    <source>
        <dbReference type="ARBA" id="ARBA00005265"/>
    </source>
</evidence>
<dbReference type="PANTHER" id="PTHR12998">
    <property type="entry name" value="TRNA:M(4)X MODIFICATION ENZYME TRM13 HOMOLOG"/>
    <property type="match status" value="1"/>
</dbReference>
<evidence type="ECO:0000256" key="9">
    <source>
        <dbReference type="ARBA" id="ARBA00048165"/>
    </source>
</evidence>
<comment type="similarity">
    <text evidence="1 12">Belongs to the methyltransferase TRM13 family.</text>
</comment>
<sequence>MCHQRRRRRAGGGRRSDHEEAVSGLAPQQAPPLRQHAPPCLWVTMFCGNHEPTAEARRIPCPIDPSHSVSGENLKSHVKRCPFKKQAQVLENQPYYSKGINSGSSGDGKDDAVGSAAKRNAIFRMSVQEFHGLLGKIKLIHSAISMVLPHSYLVPDACSKWLNQRLDRLISESLDSESSMNDSQAFGSSNTMSAKAPGKSFSLVDFKTMTKADRSLRQNQNIILEHLRIDNLTMRCCLNREYNQSEETHSTSLHLQGIALATCCHHLCQWKHYTKTKFLLSLGITEEEFHAMTWFTSWAVDADHSSELSDLSHQETNLSTM</sequence>
<evidence type="ECO:0000256" key="10">
    <source>
        <dbReference type="ARBA" id="ARBA00048635"/>
    </source>
</evidence>
<dbReference type="InterPro" id="IPR022776">
    <property type="entry name" value="TRM13/UPF0224_CHHC_Znf_dom"/>
</dbReference>
<comment type="function">
    <text evidence="12">tRNA methylase which 2'-O-methylates cytidine(4) in tRNA(Pro) and tRNA(Gly)(GCC), and adenosine(4) in tRNA(His).</text>
</comment>
<evidence type="ECO:0000256" key="11">
    <source>
        <dbReference type="ARBA" id="ARBA00049393"/>
    </source>
</evidence>
<dbReference type="PROSITE" id="PS51800">
    <property type="entry name" value="ZF_CHHC_U11_48K"/>
    <property type="match status" value="1"/>
</dbReference>
<dbReference type="GO" id="GO:0106050">
    <property type="term" value="F:tRNA 2'-O-methyltransferase activity"/>
    <property type="evidence" value="ECO:0007669"/>
    <property type="project" value="UniProtKB-UniRule"/>
</dbReference>
<evidence type="ECO:0000313" key="16">
    <source>
        <dbReference type="Proteomes" id="UP001055439"/>
    </source>
</evidence>
<evidence type="ECO:0000256" key="3">
    <source>
        <dbReference type="ARBA" id="ARBA00022679"/>
    </source>
</evidence>
<dbReference type="EMBL" id="CP097507">
    <property type="protein sequence ID" value="URE02479.1"/>
    <property type="molecule type" value="Genomic_DNA"/>
</dbReference>
<dbReference type="GO" id="GO:0030488">
    <property type="term" value="P:tRNA methylation"/>
    <property type="evidence" value="ECO:0007669"/>
    <property type="project" value="InterPro"/>
</dbReference>
<comment type="catalytic activity">
    <reaction evidence="9 12">
        <text>cytidine(4) in tRNA(Pro) + S-adenosyl-L-methionine = 2'-O-methylcytidine(4) in tRNA(Pro) + S-adenosyl-L-homocysteine + H(+)</text>
        <dbReference type="Rhea" id="RHEA:32767"/>
        <dbReference type="Rhea" id="RHEA-COMP:10397"/>
        <dbReference type="Rhea" id="RHEA-COMP:10398"/>
        <dbReference type="ChEBI" id="CHEBI:15378"/>
        <dbReference type="ChEBI" id="CHEBI:57856"/>
        <dbReference type="ChEBI" id="CHEBI:59789"/>
        <dbReference type="ChEBI" id="CHEBI:74495"/>
        <dbReference type="ChEBI" id="CHEBI:82748"/>
        <dbReference type="EC" id="2.1.1.225"/>
    </reaction>
</comment>
<keyword evidence="3 12" id="KW-0808">Transferase</keyword>
<feature type="compositionally biased region" description="Basic residues" evidence="13">
    <location>
        <begin position="1"/>
        <end position="12"/>
    </location>
</feature>
<dbReference type="InterPro" id="IPR039044">
    <property type="entry name" value="Trm13"/>
</dbReference>
<keyword evidence="8 12" id="KW-0862">Zinc</keyword>
<dbReference type="Pfam" id="PF05206">
    <property type="entry name" value="TRM13"/>
    <property type="match status" value="1"/>
</dbReference>
<name>A0A9E7K2T0_9LILI</name>
<protein>
    <recommendedName>
        <fullName evidence="12">tRNA:m(4)X modification enzyme TRM13</fullName>
        <ecNumber evidence="12">2.1.1.225</ecNumber>
    </recommendedName>
</protein>
<dbReference type="Proteomes" id="UP001055439">
    <property type="component" value="Chromosome 5"/>
</dbReference>
<dbReference type="AlphaFoldDB" id="A0A9E7K2T0"/>
<reference evidence="15" key="1">
    <citation type="submission" date="2022-05" db="EMBL/GenBank/DDBJ databases">
        <title>The Musa troglodytarum L. genome provides insights into the mechanism of non-climacteric behaviour and enrichment of carotenoids.</title>
        <authorList>
            <person name="Wang J."/>
        </authorList>
    </citation>
    <scope>NUCLEOTIDE SEQUENCE</scope>
    <source>
        <tissue evidence="15">Leaf</tissue>
    </source>
</reference>
<dbReference type="OrthoDB" id="258806at2759"/>
<keyword evidence="16" id="KW-1185">Reference proteome</keyword>
<evidence type="ECO:0000259" key="14">
    <source>
        <dbReference type="PROSITE" id="PS51800"/>
    </source>
</evidence>
<evidence type="ECO:0000256" key="4">
    <source>
        <dbReference type="ARBA" id="ARBA00022691"/>
    </source>
</evidence>
<gene>
    <name evidence="15" type="ORF">MUK42_32751</name>
</gene>
<evidence type="ECO:0000256" key="12">
    <source>
        <dbReference type="RuleBase" id="RU367103"/>
    </source>
</evidence>
<evidence type="ECO:0000256" key="5">
    <source>
        <dbReference type="ARBA" id="ARBA00022694"/>
    </source>
</evidence>
<evidence type="ECO:0000256" key="8">
    <source>
        <dbReference type="ARBA" id="ARBA00022833"/>
    </source>
</evidence>